<dbReference type="Pfam" id="PF22461">
    <property type="entry name" value="SLBB_2"/>
    <property type="match status" value="1"/>
</dbReference>
<gene>
    <name evidence="18" type="ORF">I215_13218</name>
</gene>
<evidence type="ECO:0000256" key="3">
    <source>
        <dbReference type="ARBA" id="ARBA00022448"/>
    </source>
</evidence>
<keyword evidence="6 15" id="KW-0812">Transmembrane</keyword>
<feature type="domain" description="SLBB" evidence="17">
    <location>
        <begin position="117"/>
        <end position="196"/>
    </location>
</feature>
<evidence type="ECO:0000256" key="13">
    <source>
        <dbReference type="ARBA" id="ARBA00023237"/>
    </source>
</evidence>
<name>K2Q0E7_9FLAO</name>
<evidence type="ECO:0000256" key="2">
    <source>
        <dbReference type="ARBA" id="ARBA00009450"/>
    </source>
</evidence>
<evidence type="ECO:0000256" key="14">
    <source>
        <dbReference type="ARBA" id="ARBA00023288"/>
    </source>
</evidence>
<dbReference type="GO" id="GO:0015159">
    <property type="term" value="F:polysaccharide transmembrane transporter activity"/>
    <property type="evidence" value="ECO:0007669"/>
    <property type="project" value="InterPro"/>
</dbReference>
<comment type="subcellular location">
    <subcellularLocation>
        <location evidence="1">Cell outer membrane</location>
        <topology evidence="1">Multi-pass membrane protein</topology>
    </subcellularLocation>
</comment>
<dbReference type="GO" id="GO:0009279">
    <property type="term" value="C:cell outer membrane"/>
    <property type="evidence" value="ECO:0007669"/>
    <property type="project" value="UniProtKB-SubCell"/>
</dbReference>
<dbReference type="eggNOG" id="COG1596">
    <property type="taxonomic scope" value="Bacteria"/>
</dbReference>
<dbReference type="GO" id="GO:0006811">
    <property type="term" value="P:monoatomic ion transport"/>
    <property type="evidence" value="ECO:0007669"/>
    <property type="project" value="UniProtKB-KW"/>
</dbReference>
<dbReference type="GO" id="GO:0015288">
    <property type="term" value="F:porin activity"/>
    <property type="evidence" value="ECO:0007669"/>
    <property type="project" value="UniProtKB-KW"/>
</dbReference>
<keyword evidence="8" id="KW-0625">Polysaccharide transport</keyword>
<keyword evidence="13" id="KW-0998">Cell outer membrane</keyword>
<evidence type="ECO:0000256" key="1">
    <source>
        <dbReference type="ARBA" id="ARBA00004571"/>
    </source>
</evidence>
<comment type="caution">
    <text evidence="18">The sequence shown here is derived from an EMBL/GenBank/DDBJ whole genome shotgun (WGS) entry which is preliminary data.</text>
</comment>
<keyword evidence="10" id="KW-0626">Porin</keyword>
<dbReference type="EMBL" id="AMSG01000025">
    <property type="protein sequence ID" value="EKF54311.1"/>
    <property type="molecule type" value="Genomic_DNA"/>
</dbReference>
<evidence type="ECO:0000256" key="8">
    <source>
        <dbReference type="ARBA" id="ARBA00023047"/>
    </source>
</evidence>
<keyword evidence="12" id="KW-0564">Palmitate</keyword>
<dbReference type="GO" id="GO:0046930">
    <property type="term" value="C:pore complex"/>
    <property type="evidence" value="ECO:0007669"/>
    <property type="project" value="UniProtKB-KW"/>
</dbReference>
<dbReference type="InterPro" id="IPR049712">
    <property type="entry name" value="Poly_export"/>
</dbReference>
<dbReference type="AlphaFoldDB" id="K2Q0E7"/>
<keyword evidence="15" id="KW-1133">Transmembrane helix</keyword>
<organism evidence="18 19">
    <name type="scientific">Galbibacter marinus</name>
    <dbReference type="NCBI Taxonomy" id="555500"/>
    <lineage>
        <taxon>Bacteria</taxon>
        <taxon>Pseudomonadati</taxon>
        <taxon>Bacteroidota</taxon>
        <taxon>Flavobacteriia</taxon>
        <taxon>Flavobacteriales</taxon>
        <taxon>Flavobacteriaceae</taxon>
        <taxon>Galbibacter</taxon>
    </lineage>
</organism>
<evidence type="ECO:0000256" key="15">
    <source>
        <dbReference type="SAM" id="Phobius"/>
    </source>
</evidence>
<evidence type="ECO:0000256" key="12">
    <source>
        <dbReference type="ARBA" id="ARBA00023139"/>
    </source>
</evidence>
<evidence type="ECO:0000256" key="9">
    <source>
        <dbReference type="ARBA" id="ARBA00023065"/>
    </source>
</evidence>
<evidence type="ECO:0000256" key="5">
    <source>
        <dbReference type="ARBA" id="ARBA00022597"/>
    </source>
</evidence>
<keyword evidence="7" id="KW-0732">Signal</keyword>
<keyword evidence="19" id="KW-1185">Reference proteome</keyword>
<keyword evidence="14" id="KW-0449">Lipoprotein</keyword>
<proteinExistence type="inferred from homology"/>
<feature type="transmembrane region" description="Helical" evidence="15">
    <location>
        <begin position="212"/>
        <end position="230"/>
    </location>
</feature>
<dbReference type="Pfam" id="PF02563">
    <property type="entry name" value="Poly_export"/>
    <property type="match status" value="1"/>
</dbReference>
<evidence type="ECO:0000256" key="11">
    <source>
        <dbReference type="ARBA" id="ARBA00023136"/>
    </source>
</evidence>
<dbReference type="InterPro" id="IPR054765">
    <property type="entry name" value="SLBB_dom"/>
</dbReference>
<keyword evidence="4" id="KW-1134">Transmembrane beta strand</keyword>
<dbReference type="PANTHER" id="PTHR33619">
    <property type="entry name" value="POLYSACCHARIDE EXPORT PROTEIN GFCE-RELATED"/>
    <property type="match status" value="1"/>
</dbReference>
<evidence type="ECO:0000256" key="6">
    <source>
        <dbReference type="ARBA" id="ARBA00022692"/>
    </source>
</evidence>
<evidence type="ECO:0000313" key="18">
    <source>
        <dbReference type="EMBL" id="EKF54311.1"/>
    </source>
</evidence>
<protein>
    <submittedName>
        <fullName evidence="18">Polysaccharide exporter</fullName>
    </submittedName>
</protein>
<evidence type="ECO:0000313" key="19">
    <source>
        <dbReference type="Proteomes" id="UP000007364"/>
    </source>
</evidence>
<keyword evidence="11 15" id="KW-0472">Membrane</keyword>
<keyword evidence="3" id="KW-0813">Transport</keyword>
<evidence type="ECO:0000256" key="4">
    <source>
        <dbReference type="ARBA" id="ARBA00022452"/>
    </source>
</evidence>
<dbReference type="InterPro" id="IPR003715">
    <property type="entry name" value="Poly_export_N"/>
</dbReference>
<evidence type="ECO:0000259" key="16">
    <source>
        <dbReference type="Pfam" id="PF02563"/>
    </source>
</evidence>
<dbReference type="PATRIC" id="fig|555500.3.peg.2725"/>
<dbReference type="Gene3D" id="3.10.560.10">
    <property type="entry name" value="Outer membrane lipoprotein wza domain like"/>
    <property type="match status" value="1"/>
</dbReference>
<dbReference type="PANTHER" id="PTHR33619:SF3">
    <property type="entry name" value="POLYSACCHARIDE EXPORT PROTEIN GFCE-RELATED"/>
    <property type="match status" value="1"/>
</dbReference>
<accession>K2Q0E7</accession>
<keyword evidence="9" id="KW-0406">Ion transport</keyword>
<comment type="similarity">
    <text evidence="2">Belongs to the BexD/CtrA/VexA family.</text>
</comment>
<dbReference type="Proteomes" id="UP000007364">
    <property type="component" value="Unassembled WGS sequence"/>
</dbReference>
<feature type="domain" description="Polysaccharide export protein N-terminal" evidence="16">
    <location>
        <begin position="14"/>
        <end position="112"/>
    </location>
</feature>
<dbReference type="STRING" id="555500.I215_13218"/>
<evidence type="ECO:0000256" key="7">
    <source>
        <dbReference type="ARBA" id="ARBA00022729"/>
    </source>
</evidence>
<evidence type="ECO:0000256" key="10">
    <source>
        <dbReference type="ARBA" id="ARBA00023114"/>
    </source>
</evidence>
<dbReference type="RefSeq" id="WP_008992482.1">
    <property type="nucleotide sequence ID" value="NZ_AMSG01000025.1"/>
</dbReference>
<evidence type="ECO:0000259" key="17">
    <source>
        <dbReference type="Pfam" id="PF22461"/>
    </source>
</evidence>
<sequence>MQDIAAAQSEIQASVHETKIKPNDLLTIVVSADDPTAAAPFNLPITPTYTPNGPQINTVQQLQTYLVNDQGNISFPVLGTINIAGKERNEAVELLEERLKEYIKNPIVNLRIVNYNISVLGEVAKPGNFTVQDEKVTVLEALSLAGDLTIYGKRNNILVVRNQGDSTKVNYRIDLTNSDFMKSPAFYLQQNDIVYVEPNRAQVQSSTYNRNTPVYISIASVLISLIVLITR</sequence>
<reference evidence="18 19" key="1">
    <citation type="journal article" date="2012" name="J. Bacteriol.">
        <title>Genome Sequence of Galbibacter marinum Type Strain ck-I2-15.</title>
        <authorList>
            <person name="Lai Q."/>
            <person name="Li C."/>
            <person name="Shao Z."/>
        </authorList>
    </citation>
    <scope>NUCLEOTIDE SEQUENCE [LARGE SCALE GENOMIC DNA]</scope>
    <source>
        <strain evidence="19">ck-I2-15</strain>
    </source>
</reference>
<keyword evidence="5" id="KW-0762">Sugar transport</keyword>